<dbReference type="PANTHER" id="PTHR45796">
    <property type="entry name" value="FORKHEAD BOX P, ISOFORM C"/>
    <property type="match status" value="1"/>
</dbReference>
<dbReference type="CDD" id="cd20066">
    <property type="entry name" value="FH_FOXP3"/>
    <property type="match status" value="1"/>
</dbReference>
<evidence type="ECO:0000256" key="6">
    <source>
        <dbReference type="ARBA" id="ARBA00023015"/>
    </source>
</evidence>
<dbReference type="GO" id="GO:0001227">
    <property type="term" value="F:DNA-binding transcription repressor activity, RNA polymerase II-specific"/>
    <property type="evidence" value="ECO:0007669"/>
    <property type="project" value="TreeGrafter"/>
</dbReference>
<reference evidence="12" key="1">
    <citation type="submission" date="2025-08" db="UniProtKB">
        <authorList>
            <consortium name="Ensembl"/>
        </authorList>
    </citation>
    <scope>IDENTIFICATION</scope>
</reference>
<dbReference type="PRINTS" id="PR00053">
    <property type="entry name" value="FORKHEAD"/>
</dbReference>
<dbReference type="GO" id="GO:0008270">
    <property type="term" value="F:zinc ion binding"/>
    <property type="evidence" value="ECO:0007669"/>
    <property type="project" value="UniProtKB-KW"/>
</dbReference>
<feature type="domain" description="Fork-head" evidence="11">
    <location>
        <begin position="184"/>
        <end position="270"/>
    </location>
</feature>
<keyword evidence="7 10" id="KW-0238">DNA-binding</keyword>
<evidence type="ECO:0000256" key="1">
    <source>
        <dbReference type="ARBA" id="ARBA00004123"/>
    </source>
</evidence>
<dbReference type="GO" id="GO:0005634">
    <property type="term" value="C:nucleus"/>
    <property type="evidence" value="ECO:0007669"/>
    <property type="project" value="UniProtKB-SubCell"/>
</dbReference>
<dbReference type="Proteomes" id="UP000265000">
    <property type="component" value="Unplaced"/>
</dbReference>
<evidence type="ECO:0000256" key="10">
    <source>
        <dbReference type="PROSITE-ProRule" id="PRU00089"/>
    </source>
</evidence>
<dbReference type="Gene3D" id="1.10.10.10">
    <property type="entry name" value="Winged helix-like DNA-binding domain superfamily/Winged helix DNA-binding domain"/>
    <property type="match status" value="1"/>
</dbReference>
<dbReference type="Ensembl" id="ENSFHET00000018428.1">
    <property type="protein sequence ID" value="ENSFHEP00000011434.1"/>
    <property type="gene ID" value="ENSFHEG00000012904.1"/>
</dbReference>
<evidence type="ECO:0000256" key="3">
    <source>
        <dbReference type="ARBA" id="ARBA00022723"/>
    </source>
</evidence>
<evidence type="ECO:0000256" key="9">
    <source>
        <dbReference type="ARBA" id="ARBA00023242"/>
    </source>
</evidence>
<evidence type="ECO:0000256" key="8">
    <source>
        <dbReference type="ARBA" id="ARBA00023163"/>
    </source>
</evidence>
<organism evidence="12 13">
    <name type="scientific">Fundulus heteroclitus</name>
    <name type="common">Killifish</name>
    <name type="synonym">Mummichog</name>
    <dbReference type="NCBI Taxonomy" id="8078"/>
    <lineage>
        <taxon>Eukaryota</taxon>
        <taxon>Metazoa</taxon>
        <taxon>Chordata</taxon>
        <taxon>Craniata</taxon>
        <taxon>Vertebrata</taxon>
        <taxon>Euteleostomi</taxon>
        <taxon>Actinopterygii</taxon>
        <taxon>Neopterygii</taxon>
        <taxon>Teleostei</taxon>
        <taxon>Neoteleostei</taxon>
        <taxon>Acanthomorphata</taxon>
        <taxon>Ovalentaria</taxon>
        <taxon>Atherinomorphae</taxon>
        <taxon>Cyprinodontiformes</taxon>
        <taxon>Fundulidae</taxon>
        <taxon>Fundulus</taxon>
    </lineage>
</organism>
<comment type="subcellular location">
    <subcellularLocation>
        <location evidence="1 10">Nucleus</location>
    </subcellularLocation>
</comment>
<dbReference type="InterPro" id="IPR001766">
    <property type="entry name" value="Fork_head_dom"/>
</dbReference>
<evidence type="ECO:0000256" key="5">
    <source>
        <dbReference type="ARBA" id="ARBA00022833"/>
    </source>
</evidence>
<keyword evidence="13" id="KW-1185">Reference proteome</keyword>
<evidence type="ECO:0000256" key="4">
    <source>
        <dbReference type="ARBA" id="ARBA00022771"/>
    </source>
</evidence>
<keyword evidence="5" id="KW-0862">Zinc</keyword>
<keyword evidence="4" id="KW-0863">Zinc-finger</keyword>
<dbReference type="InterPro" id="IPR050998">
    <property type="entry name" value="FOXP"/>
</dbReference>
<dbReference type="FunFam" id="1.10.10.10:FF:000010">
    <property type="entry name" value="Forkhead box P2 isoform B"/>
    <property type="match status" value="1"/>
</dbReference>
<keyword evidence="2" id="KW-0678">Repressor</keyword>
<dbReference type="InterPro" id="IPR047413">
    <property type="entry name" value="FH_FOXP3"/>
</dbReference>
<dbReference type="InterPro" id="IPR036388">
    <property type="entry name" value="WH-like_DNA-bd_sf"/>
</dbReference>
<dbReference type="STRING" id="8078.ENSFHEP00000011434"/>
<dbReference type="Pfam" id="PF00250">
    <property type="entry name" value="Forkhead"/>
    <property type="match status" value="1"/>
</dbReference>
<dbReference type="Gene3D" id="1.20.5.340">
    <property type="match status" value="1"/>
</dbReference>
<dbReference type="GeneTree" id="ENSGT00940000165955"/>
<evidence type="ECO:0000259" key="11">
    <source>
        <dbReference type="PROSITE" id="PS50039"/>
    </source>
</evidence>
<feature type="DNA-binding region" description="Fork-head" evidence="10">
    <location>
        <begin position="184"/>
        <end position="270"/>
    </location>
</feature>
<dbReference type="InterPro" id="IPR036390">
    <property type="entry name" value="WH_DNA-bd_sf"/>
</dbReference>
<dbReference type="SUPFAM" id="SSF46785">
    <property type="entry name" value="Winged helix' DNA-binding domain"/>
    <property type="match status" value="1"/>
</dbReference>
<dbReference type="SMART" id="SM00339">
    <property type="entry name" value="FH"/>
    <property type="match status" value="1"/>
</dbReference>
<evidence type="ECO:0000313" key="13">
    <source>
        <dbReference type="Proteomes" id="UP000265000"/>
    </source>
</evidence>
<evidence type="ECO:0000256" key="2">
    <source>
        <dbReference type="ARBA" id="ARBA00022491"/>
    </source>
</evidence>
<reference evidence="12" key="2">
    <citation type="submission" date="2025-09" db="UniProtKB">
        <authorList>
            <consortium name="Ensembl"/>
        </authorList>
    </citation>
    <scope>IDENTIFICATION</scope>
</reference>
<keyword evidence="8" id="KW-0804">Transcription</keyword>
<dbReference type="PROSITE" id="PS00658">
    <property type="entry name" value="FORK_HEAD_2"/>
    <property type="match status" value="1"/>
</dbReference>
<dbReference type="AlphaFoldDB" id="A0A3Q2PEX7"/>
<evidence type="ECO:0000256" key="7">
    <source>
        <dbReference type="ARBA" id="ARBA00023125"/>
    </source>
</evidence>
<keyword evidence="3" id="KW-0479">Metal-binding</keyword>
<dbReference type="Pfam" id="PF16159">
    <property type="entry name" value="FOXP-CC"/>
    <property type="match status" value="1"/>
</dbReference>
<sequence>FWSRMDEILKHKHRRPSVLRHVQQTASRQQHGKKIAFCGLSSLTMHMLFQVLTLSQSKSKFQCSPKMQLSVILKIKCNNFFIFSRIPEGMSALFVSGLCRWPGCGEVSEDFSAFLKHLHSEHRHSDKSIAQWRVQHDIVQYMERQLVLEKQKLVAMQVHLSENKYANLVYLFPGIECYKYNNIRPPYTYAYLIRWSILESPNKQKTLSEIYSWFTTMFFYFRHNTATWKNAIRHNLSLHKCFVRVEGEKGAVWTVDEAEYQRRKGQKFHRDCPVKWLTSYSYYCSEDPAAAAADSSTVPVRLSRC</sequence>
<dbReference type="InterPro" id="IPR030456">
    <property type="entry name" value="TF_fork_head_CS_2"/>
</dbReference>
<evidence type="ECO:0000313" key="12">
    <source>
        <dbReference type="Ensembl" id="ENSFHEP00000011434.1"/>
    </source>
</evidence>
<dbReference type="PANTHER" id="PTHR45796:SF2">
    <property type="entry name" value="FORKHEAD BOX P3"/>
    <property type="match status" value="1"/>
</dbReference>
<proteinExistence type="predicted"/>
<dbReference type="PROSITE" id="PS50039">
    <property type="entry name" value="FORK_HEAD_3"/>
    <property type="match status" value="1"/>
</dbReference>
<dbReference type="GO" id="GO:0000978">
    <property type="term" value="F:RNA polymerase II cis-regulatory region sequence-specific DNA binding"/>
    <property type="evidence" value="ECO:0007669"/>
    <property type="project" value="TreeGrafter"/>
</dbReference>
<accession>A0A3Q2PEX7</accession>
<keyword evidence="9 10" id="KW-0539">Nucleus</keyword>
<keyword evidence="6" id="KW-0805">Transcription regulation</keyword>
<name>A0A3Q2PEX7_FUNHE</name>
<dbReference type="InterPro" id="IPR032354">
    <property type="entry name" value="FOXP-CC"/>
</dbReference>
<protein>
    <submittedName>
        <fullName evidence="12">Forkhead box protein P3</fullName>
    </submittedName>
</protein>